<feature type="region of interest" description="Disordered" evidence="1">
    <location>
        <begin position="1"/>
        <end position="21"/>
    </location>
</feature>
<dbReference type="Pfam" id="PF24439">
    <property type="entry name" value="DUF7558"/>
    <property type="match status" value="1"/>
</dbReference>
<dbReference type="Proteomes" id="UP000006469">
    <property type="component" value="Plasmid pHM100"/>
</dbReference>
<gene>
    <name evidence="2" type="ordered locus">HFX_4115</name>
</gene>
<dbReference type="AlphaFoldDB" id="I3R996"/>
<dbReference type="EMBL" id="CP001869">
    <property type="protein sequence ID" value="AFK20806.1"/>
    <property type="molecule type" value="Genomic_DNA"/>
</dbReference>
<sequence length="74" mass="7970">MLTGCASCDAPPGTETGKAHTWWQDERVTHPICVDCATQSNPDPDDRDHHACDSCVSSSMRLQPSHDSVSKSAT</sequence>
<evidence type="ECO:0000256" key="1">
    <source>
        <dbReference type="SAM" id="MobiDB-lite"/>
    </source>
</evidence>
<evidence type="ECO:0000313" key="3">
    <source>
        <dbReference type="Proteomes" id="UP000006469"/>
    </source>
</evidence>
<dbReference type="HOGENOM" id="CLU_2678777_0_0_2"/>
<keyword evidence="2" id="KW-0614">Plasmid</keyword>
<proteinExistence type="predicted"/>
<geneLocation type="plasmid" evidence="2 3">
    <name>pHM100</name>
</geneLocation>
<reference evidence="2 3" key="1">
    <citation type="journal article" date="2012" name="J. Bacteriol.">
        <title>Complete genome sequence of the metabolically versatile halophilic archaeon Haloferax mediterranei, a poly(3-hydroxybutyrate-co-3-hydroxyvalerate) producer.</title>
        <authorList>
            <person name="Han J."/>
            <person name="Zhang F."/>
            <person name="Hou J."/>
            <person name="Liu X."/>
            <person name="Li M."/>
            <person name="Liu H."/>
            <person name="Cai L."/>
            <person name="Zhang B."/>
            <person name="Chen Y."/>
            <person name="Zhou J."/>
            <person name="Hu S."/>
            <person name="Xiang H."/>
        </authorList>
    </citation>
    <scope>NUCLEOTIDE SEQUENCE [LARGE SCALE GENOMIC DNA]</scope>
    <source>
        <strain evidence="3">ATCC 33500 / DSM 1411 / JCM 8866 / NBRC 14739 / NCIMB 2177 / R-4</strain>
        <plasmid evidence="3">pHM100</plasmid>
    </source>
</reference>
<dbReference type="KEGG" id="hme:HFX_4115"/>
<protein>
    <submittedName>
        <fullName evidence="2">Uncharacterized protein</fullName>
    </submittedName>
</protein>
<dbReference type="InterPro" id="IPR055980">
    <property type="entry name" value="DUF7558"/>
</dbReference>
<name>I3R996_HALMT</name>
<organism evidence="2 3">
    <name type="scientific">Haloferax mediterranei (strain ATCC 33500 / DSM 1411 / JCM 8866 / NBRC 14739 / NCIMB 2177 / R-4)</name>
    <name type="common">Halobacterium mediterranei</name>
    <dbReference type="NCBI Taxonomy" id="523841"/>
    <lineage>
        <taxon>Archaea</taxon>
        <taxon>Methanobacteriati</taxon>
        <taxon>Methanobacteriota</taxon>
        <taxon>Stenosarchaea group</taxon>
        <taxon>Halobacteria</taxon>
        <taxon>Halobacteriales</taxon>
        <taxon>Haloferacaceae</taxon>
        <taxon>Haloferax</taxon>
    </lineage>
</organism>
<evidence type="ECO:0000313" key="2">
    <source>
        <dbReference type="EMBL" id="AFK20806.1"/>
    </source>
</evidence>
<accession>I3R996</accession>